<feature type="compositionally biased region" description="Low complexity" evidence="1">
    <location>
        <begin position="536"/>
        <end position="549"/>
    </location>
</feature>
<dbReference type="InterPro" id="IPR000008">
    <property type="entry name" value="C2_dom"/>
</dbReference>
<evidence type="ECO:0000259" key="2">
    <source>
        <dbReference type="PROSITE" id="PS50004"/>
    </source>
</evidence>
<feature type="compositionally biased region" description="Basic and acidic residues" evidence="1">
    <location>
        <begin position="607"/>
        <end position="618"/>
    </location>
</feature>
<dbReference type="CDD" id="cd08681">
    <property type="entry name" value="C2_fungal_Inn1p-like"/>
    <property type="match status" value="1"/>
</dbReference>
<dbReference type="PANTHER" id="PTHR47052:SF3">
    <property type="entry name" value="INGRESSION PROTEIN 1"/>
    <property type="match status" value="1"/>
</dbReference>
<dbReference type="InterPro" id="IPR035892">
    <property type="entry name" value="C2_domain_sf"/>
</dbReference>
<dbReference type="Proteomes" id="UP000243797">
    <property type="component" value="Unassembled WGS sequence"/>
</dbReference>
<keyword evidence="4" id="KW-1185">Reference proteome</keyword>
<feature type="compositionally biased region" description="Low complexity" evidence="1">
    <location>
        <begin position="669"/>
        <end position="687"/>
    </location>
</feature>
<dbReference type="SUPFAM" id="SSF49562">
    <property type="entry name" value="C2 domain (Calcium/lipid-binding domain, CaLB)"/>
    <property type="match status" value="1"/>
</dbReference>
<feature type="compositionally biased region" description="Low complexity" evidence="1">
    <location>
        <begin position="397"/>
        <end position="419"/>
    </location>
</feature>
<comment type="caution">
    <text evidence="3">The sequence shown here is derived from an EMBL/GenBank/DDBJ whole genome shotgun (WGS) entry which is preliminary data.</text>
</comment>
<dbReference type="PANTHER" id="PTHR47052">
    <property type="entry name" value="CONSERVED SERINE PROLINE-RICH PROTEIN (AFU_ORTHOLOGUE AFUA_2G01790)"/>
    <property type="match status" value="1"/>
</dbReference>
<dbReference type="InterPro" id="IPR052981">
    <property type="entry name" value="Ingression_C2_domain"/>
</dbReference>
<feature type="compositionally biased region" description="Polar residues" evidence="1">
    <location>
        <begin position="345"/>
        <end position="358"/>
    </location>
</feature>
<dbReference type="STRING" id="2082308.A0A2K1QVS0"/>
<dbReference type="Gene3D" id="2.60.40.150">
    <property type="entry name" value="C2 domain"/>
    <property type="match status" value="1"/>
</dbReference>
<dbReference type="OrthoDB" id="270970at2759"/>
<feature type="region of interest" description="Disordered" evidence="1">
    <location>
        <begin position="302"/>
        <end position="430"/>
    </location>
</feature>
<organism evidence="3 4">
    <name type="scientific">Sphaceloma murrayae</name>
    <dbReference type="NCBI Taxonomy" id="2082308"/>
    <lineage>
        <taxon>Eukaryota</taxon>
        <taxon>Fungi</taxon>
        <taxon>Dikarya</taxon>
        <taxon>Ascomycota</taxon>
        <taxon>Pezizomycotina</taxon>
        <taxon>Dothideomycetes</taxon>
        <taxon>Dothideomycetidae</taxon>
        <taxon>Myriangiales</taxon>
        <taxon>Elsinoaceae</taxon>
        <taxon>Sphaceloma</taxon>
    </lineage>
</organism>
<reference evidence="3 4" key="1">
    <citation type="submission" date="2017-06" db="EMBL/GenBank/DDBJ databases">
        <title>Draft genome sequence of a variant of Elsinoe murrayae.</title>
        <authorList>
            <person name="Cheng Q."/>
        </authorList>
    </citation>
    <scope>NUCLEOTIDE SEQUENCE [LARGE SCALE GENOMIC DNA]</scope>
    <source>
        <strain evidence="3 4">CQ-2017a</strain>
    </source>
</reference>
<feature type="region of interest" description="Disordered" evidence="1">
    <location>
        <begin position="443"/>
        <end position="754"/>
    </location>
</feature>
<evidence type="ECO:0000313" key="4">
    <source>
        <dbReference type="Proteomes" id="UP000243797"/>
    </source>
</evidence>
<feature type="compositionally biased region" description="Polar residues" evidence="1">
    <location>
        <begin position="504"/>
        <end position="521"/>
    </location>
</feature>
<feature type="domain" description="C2" evidence="2">
    <location>
        <begin position="8"/>
        <end position="130"/>
    </location>
</feature>
<protein>
    <submittedName>
        <fullName evidence="3">Ingression protein fic1</fullName>
    </submittedName>
</protein>
<dbReference type="InParanoid" id="A0A2K1QVS0"/>
<evidence type="ECO:0000256" key="1">
    <source>
        <dbReference type="SAM" id="MobiDB-lite"/>
    </source>
</evidence>
<accession>A0A2K1QVS0</accession>
<evidence type="ECO:0000313" key="3">
    <source>
        <dbReference type="EMBL" id="PNS19119.1"/>
    </source>
</evidence>
<feature type="compositionally biased region" description="Low complexity" evidence="1">
    <location>
        <begin position="694"/>
        <end position="704"/>
    </location>
</feature>
<dbReference type="PROSITE" id="PS50004">
    <property type="entry name" value="C2"/>
    <property type="match status" value="1"/>
</dbReference>
<proteinExistence type="predicted"/>
<dbReference type="EMBL" id="NKHZ01000033">
    <property type="protein sequence ID" value="PNS19119.1"/>
    <property type="molecule type" value="Genomic_DNA"/>
</dbReference>
<dbReference type="SMART" id="SM00239">
    <property type="entry name" value="C2"/>
    <property type="match status" value="1"/>
</dbReference>
<gene>
    <name evidence="3" type="ORF">CAC42_1855</name>
</gene>
<dbReference type="AlphaFoldDB" id="A0A2K1QVS0"/>
<dbReference type="InterPro" id="IPR037791">
    <property type="entry name" value="C2_fungal_Inn1"/>
</dbReference>
<sequence>MTSRLGLMGGQHTAGLYADMTVDGPEIGTLVVIVDRAKNLPNRRTMGKQDPYCAARLGKEAKKTTTDVRGGQTPRWDQELRFTVHESPDYYNLKVSVFNDDKKTDLIGETYVGLKDKVIVSGGGRHDGWHSLNYKGKYAGEVRIEMSYYDSRAPERPLSTDTTKKKSPVKRRPLPTGPSQVVTPQFGPRPLGCARGETVFLDPEGNPTEPPPEPVSEDAYPEGQYNPHQPDFLPQIPPSSRHRGSLPPHHSQMTLAHSHSAPDVHSVYSDSHYPADENEYHPGLLEFASATNSLSDLNGQWEQQSVAPSHHDIQSWHGSQLDTSELPPLPPSHSNTPTRDRHGSFDQQSYVSSTSPLQQIERYGSSPQNRAMSEYGTPHRTSAGPSPLRREVPAPGQPTHSHPHSSPVSPFSRSVGSSPGMPPYPLDAHPGITRHSVSDPFAAVTPPRANAHPLSQEVRRSVSPQPYAGQPGYADPQTYHFPEDTMPIIKPRAQPSPRARHSIASIQHPVSTFASQNTPSSAPHAHPRGVAPLRKSVSPAASPNAATSTGGIPFGPDDFAHLNPSSRTSQLDHQPSPHNPYHIPAAPAKGAPLSGERNTADKIVGFDGREIDPSDHLPVEAWAPEPEVKQGKTYGARGEGRGFGPRTTASAGAIKVNVRTRRMGESPISPSAQSPGGGMSPSSMAGSSYGGSDGASMAGSPASPTKDGRNRLVKKNGPFVSAARQGPLREIEAPNPYGYDRGGAAPPKPPKIPMNATVEDEASERYGYGTSALSREMAKIDIGGIGARRGFPGRQAVGMVRYGS</sequence>
<name>A0A2K1QVS0_9PEZI</name>
<feature type="compositionally biased region" description="Polar residues" evidence="1">
    <location>
        <begin position="563"/>
        <end position="573"/>
    </location>
</feature>
<dbReference type="Pfam" id="PF00168">
    <property type="entry name" value="C2"/>
    <property type="match status" value="1"/>
</dbReference>
<feature type="region of interest" description="Disordered" evidence="1">
    <location>
        <begin position="153"/>
        <end position="275"/>
    </location>
</feature>